<dbReference type="AlphaFoldDB" id="K0RPN7"/>
<feature type="compositionally biased region" description="Basic and acidic residues" evidence="1">
    <location>
        <begin position="95"/>
        <end position="109"/>
    </location>
</feature>
<name>K0RPN7_THAOC</name>
<feature type="compositionally biased region" description="Basic and acidic residues" evidence="1">
    <location>
        <begin position="10"/>
        <end position="28"/>
    </location>
</feature>
<reference evidence="2 3" key="1">
    <citation type="journal article" date="2012" name="Genome Biol.">
        <title>Genome and low-iron response of an oceanic diatom adapted to chronic iron limitation.</title>
        <authorList>
            <person name="Lommer M."/>
            <person name="Specht M."/>
            <person name="Roy A.S."/>
            <person name="Kraemer L."/>
            <person name="Andreson R."/>
            <person name="Gutowska M.A."/>
            <person name="Wolf J."/>
            <person name="Bergner S.V."/>
            <person name="Schilhabel M.B."/>
            <person name="Klostermeier U.C."/>
            <person name="Beiko R.G."/>
            <person name="Rosenstiel P."/>
            <person name="Hippler M."/>
            <person name="Laroche J."/>
        </authorList>
    </citation>
    <scope>NUCLEOTIDE SEQUENCE [LARGE SCALE GENOMIC DNA]</scope>
    <source>
        <strain evidence="2 3">CCMP1005</strain>
    </source>
</reference>
<evidence type="ECO:0000256" key="1">
    <source>
        <dbReference type="SAM" id="MobiDB-lite"/>
    </source>
</evidence>
<feature type="region of interest" description="Disordered" evidence="1">
    <location>
        <begin position="1"/>
        <end position="37"/>
    </location>
</feature>
<dbReference type="Proteomes" id="UP000266841">
    <property type="component" value="Unassembled WGS sequence"/>
</dbReference>
<accession>K0RPN7</accession>
<comment type="caution">
    <text evidence="2">The sequence shown here is derived from an EMBL/GenBank/DDBJ whole genome shotgun (WGS) entry which is preliminary data.</text>
</comment>
<keyword evidence="3" id="KW-1185">Reference proteome</keyword>
<gene>
    <name evidence="2" type="ORF">THAOC_32521</name>
</gene>
<evidence type="ECO:0000313" key="2">
    <source>
        <dbReference type="EMBL" id="EJK48662.1"/>
    </source>
</evidence>
<feature type="compositionally biased region" description="Low complexity" evidence="1">
    <location>
        <begin position="124"/>
        <end position="136"/>
    </location>
</feature>
<organism evidence="2 3">
    <name type="scientific">Thalassiosira oceanica</name>
    <name type="common">Marine diatom</name>
    <dbReference type="NCBI Taxonomy" id="159749"/>
    <lineage>
        <taxon>Eukaryota</taxon>
        <taxon>Sar</taxon>
        <taxon>Stramenopiles</taxon>
        <taxon>Ochrophyta</taxon>
        <taxon>Bacillariophyta</taxon>
        <taxon>Coscinodiscophyceae</taxon>
        <taxon>Thalassiosirophycidae</taxon>
        <taxon>Thalassiosirales</taxon>
        <taxon>Thalassiosiraceae</taxon>
        <taxon>Thalassiosira</taxon>
    </lineage>
</organism>
<evidence type="ECO:0000313" key="3">
    <source>
        <dbReference type="Proteomes" id="UP000266841"/>
    </source>
</evidence>
<feature type="non-terminal residue" evidence="2">
    <location>
        <position position="1"/>
    </location>
</feature>
<protein>
    <submittedName>
        <fullName evidence="2">Uncharacterized protein</fullName>
    </submittedName>
</protein>
<dbReference type="EMBL" id="AGNL01045567">
    <property type="protein sequence ID" value="EJK48662.1"/>
    <property type="molecule type" value="Genomic_DNA"/>
</dbReference>
<feature type="region of interest" description="Disordered" evidence="1">
    <location>
        <begin position="87"/>
        <end position="142"/>
    </location>
</feature>
<proteinExistence type="predicted"/>
<sequence>RTGGMLRRVPKTDGARAGGTREEEDTRRTAAAAGARGMMEDAARLRGERRGVAREHLSTASSCSRVVLPPADGAARPSGSLCGVRARRASGPVRRRQEGEGDRVPDERGCVGLRDAPLRTGCLAPAPATAANASPPGELRRP</sequence>